<dbReference type="PANTHER" id="PTHR42998:SF1">
    <property type="entry name" value="TYPE I RESTRICTION ENZYME HINDI METHYLASE SUBUNIT"/>
    <property type="match status" value="1"/>
</dbReference>
<proteinExistence type="predicted"/>
<dbReference type="InterPro" id="IPR029063">
    <property type="entry name" value="SAM-dependent_MTases_sf"/>
</dbReference>
<feature type="non-terminal residue" evidence="1">
    <location>
        <position position="1"/>
    </location>
</feature>
<dbReference type="PANTHER" id="PTHR42998">
    <property type="entry name" value="TYPE I RESTRICTION ENZYME HINDVIIP M PROTEIN-RELATED"/>
    <property type="match status" value="1"/>
</dbReference>
<comment type="caution">
    <text evidence="1">The sequence shown here is derived from an EMBL/GenBank/DDBJ whole genome shotgun (WGS) entry which is preliminary data.</text>
</comment>
<keyword evidence="1" id="KW-0489">Methyltransferase</keyword>
<dbReference type="SUPFAM" id="SSF53335">
    <property type="entry name" value="S-adenosyl-L-methionine-dependent methyltransferases"/>
    <property type="match status" value="1"/>
</dbReference>
<reference evidence="1" key="1">
    <citation type="submission" date="2021-03" db="EMBL/GenBank/DDBJ databases">
        <title>Streptomyces poriferae sp. nov., a novel marine sponge-derived Actinobacteria species with anti-MRSA activity.</title>
        <authorList>
            <person name="Sandoval-Powers M."/>
            <person name="Kralova S."/>
            <person name="Nguyen G.-S."/>
            <person name="Fawwal D."/>
            <person name="Degnes K."/>
            <person name="Klinkenberg G."/>
            <person name="Sletta H."/>
            <person name="Wentzel A."/>
            <person name="Liles M.R."/>
        </authorList>
    </citation>
    <scope>NUCLEOTIDE SEQUENCE</scope>
    <source>
        <strain evidence="1">DSM 41794</strain>
    </source>
</reference>
<protein>
    <submittedName>
        <fullName evidence="1">SAM-dependent methyltransferase</fullName>
    </submittedName>
</protein>
<dbReference type="InterPro" id="IPR052916">
    <property type="entry name" value="Type-I_RE_MTase_Subunit"/>
</dbReference>
<gene>
    <name evidence="1" type="ORF">J0695_40570</name>
</gene>
<keyword evidence="1" id="KW-0808">Transferase</keyword>
<evidence type="ECO:0000313" key="2">
    <source>
        <dbReference type="Proteomes" id="UP000664167"/>
    </source>
</evidence>
<organism evidence="1 2">
    <name type="scientific">Streptomyces beijiangensis</name>
    <dbReference type="NCBI Taxonomy" id="163361"/>
    <lineage>
        <taxon>Bacteria</taxon>
        <taxon>Bacillati</taxon>
        <taxon>Actinomycetota</taxon>
        <taxon>Actinomycetes</taxon>
        <taxon>Kitasatosporales</taxon>
        <taxon>Streptomycetaceae</taxon>
        <taxon>Streptomyces</taxon>
    </lineage>
</organism>
<accession>A0A939FH09</accession>
<evidence type="ECO:0000313" key="1">
    <source>
        <dbReference type="EMBL" id="MBO0517976.1"/>
    </source>
</evidence>
<dbReference type="AlphaFoldDB" id="A0A939FH09"/>
<sequence length="117" mass="11795">PVNTPPAADLLPSVPLLRAAAELAAGTGACEAFEFLLGRHLDANPRQYTLTPQGPAELMAALASPAAGPAARTVLDPASGTGSLLRAVREPVALHAQESDPELAALTALRLALNSGA</sequence>
<name>A0A939FH09_9ACTN</name>
<feature type="non-terminal residue" evidence="1">
    <location>
        <position position="117"/>
    </location>
</feature>
<keyword evidence="2" id="KW-1185">Reference proteome</keyword>
<dbReference type="Gene3D" id="3.40.50.150">
    <property type="entry name" value="Vaccinia Virus protein VP39"/>
    <property type="match status" value="1"/>
</dbReference>
<dbReference type="GO" id="GO:0008168">
    <property type="term" value="F:methyltransferase activity"/>
    <property type="evidence" value="ECO:0007669"/>
    <property type="project" value="UniProtKB-KW"/>
</dbReference>
<dbReference type="EMBL" id="JAFLRJ010001067">
    <property type="protein sequence ID" value="MBO0517976.1"/>
    <property type="molecule type" value="Genomic_DNA"/>
</dbReference>
<dbReference type="Proteomes" id="UP000664167">
    <property type="component" value="Unassembled WGS sequence"/>
</dbReference>
<dbReference type="GO" id="GO:0032259">
    <property type="term" value="P:methylation"/>
    <property type="evidence" value="ECO:0007669"/>
    <property type="project" value="UniProtKB-KW"/>
</dbReference>